<feature type="region of interest" description="Disordered" evidence="1">
    <location>
        <begin position="307"/>
        <end position="386"/>
    </location>
</feature>
<reference evidence="2" key="1">
    <citation type="submission" date="2018-03" db="EMBL/GenBank/DDBJ databases">
        <authorList>
            <person name="Guldener U."/>
        </authorList>
    </citation>
    <scope>NUCLEOTIDE SEQUENCE</scope>
</reference>
<dbReference type="InterPro" id="IPR045342">
    <property type="entry name" value="Etd1"/>
</dbReference>
<dbReference type="EMBL" id="ONZQ02000007">
    <property type="protein sequence ID" value="SPO02713.1"/>
    <property type="molecule type" value="Genomic_DNA"/>
</dbReference>
<accession>A0AAE8SVH2</accession>
<feature type="compositionally biased region" description="Polar residues" evidence="1">
    <location>
        <begin position="254"/>
        <end position="270"/>
    </location>
</feature>
<dbReference type="GO" id="GO:1902412">
    <property type="term" value="P:regulation of mitotic cytokinesis"/>
    <property type="evidence" value="ECO:0007669"/>
    <property type="project" value="InterPro"/>
</dbReference>
<feature type="compositionally biased region" description="Low complexity" evidence="1">
    <location>
        <begin position="676"/>
        <end position="709"/>
    </location>
</feature>
<evidence type="ECO:0000256" key="1">
    <source>
        <dbReference type="SAM" id="MobiDB-lite"/>
    </source>
</evidence>
<dbReference type="Pfam" id="PF20162">
    <property type="entry name" value="Etd1"/>
    <property type="match status" value="1"/>
</dbReference>
<feature type="compositionally biased region" description="Polar residues" evidence="1">
    <location>
        <begin position="55"/>
        <end position="72"/>
    </location>
</feature>
<sequence length="720" mass="77868">MTSLRDGTSKPAGGASNGPQRVGQFEARKRNSSSPLPPISRLSTFNIDLSKLEMSGSQTITTPRSATRPHQPSGSSQASSSMAAPSLSRNRRSLTLNSSDFDGRDFPSGDDDTDFKSDTIFDSIRTVGSVQIRSSDTPLESMFDESPPSTGGHSKGKRLSIQEVMIRNWDGDHSRILEEDDETALTPVRPTHEINILRAPPTIRRGDKFPRSNVNGPYSLADNYVGRPSIDADDDEDWTKDHYLEHDDGEDSDNMLTSRLSPPSRGSSANLRKLNPNIRAALASISGNGNSHSESRASVTTERPLSNLFDWSEPPTHDKPEADGQSTRPRTVHGKQDMDIRGGRAATRKGPTAAHIRSQSVPVVHDQSENPKAPTTKFGTWGLGSKGASEDWGDDFEFEEEALPAMEASGKDSCRSFVVPEPIQASQSSVRAHSGQIRELSLLVNDLKRLCRHGREMDMLGGTHVGLWKEAEGIIALASPDEDDMMGTVTGGPAASSPHAEISADVSDRFVDDGFDAASLARSEDAFNFTDITISKTAVVRERHSPRRRSVFSPDDDIFGGGGWPLSNDGPLSERPRTPDNRIIGGGGEDVTGIVKTVMDAMQQHRYHRSASTPVAAGAQNGKVHFDTASLKALVKRASDLRDLLSDVIRRADAIAPSPARTARHDGSPAFTRVFNEPPSSPSRRLPHSRSNNSVLSHASSMDTASSAAMGKRMQLMTVS</sequence>
<feature type="region of interest" description="Disordered" evidence="1">
    <location>
        <begin position="1"/>
        <end position="159"/>
    </location>
</feature>
<organism evidence="2 3">
    <name type="scientific">Cephalotrichum gorgonifer</name>
    <dbReference type="NCBI Taxonomy" id="2041049"/>
    <lineage>
        <taxon>Eukaryota</taxon>
        <taxon>Fungi</taxon>
        <taxon>Dikarya</taxon>
        <taxon>Ascomycota</taxon>
        <taxon>Pezizomycotina</taxon>
        <taxon>Sordariomycetes</taxon>
        <taxon>Hypocreomycetidae</taxon>
        <taxon>Microascales</taxon>
        <taxon>Microascaceae</taxon>
        <taxon>Cephalotrichum</taxon>
    </lineage>
</organism>
<dbReference type="Proteomes" id="UP001187682">
    <property type="component" value="Unassembled WGS sequence"/>
</dbReference>
<dbReference type="AlphaFoldDB" id="A0AAE8SVH2"/>
<comment type="caution">
    <text evidence="2">The sequence shown here is derived from an EMBL/GenBank/DDBJ whole genome shotgun (WGS) entry which is preliminary data.</text>
</comment>
<feature type="compositionally biased region" description="Polar residues" evidence="1">
    <location>
        <begin position="126"/>
        <end position="138"/>
    </location>
</feature>
<evidence type="ECO:0000313" key="3">
    <source>
        <dbReference type="Proteomes" id="UP001187682"/>
    </source>
</evidence>
<keyword evidence="3" id="KW-1185">Reference proteome</keyword>
<feature type="region of interest" description="Disordered" evidence="1">
    <location>
        <begin position="226"/>
        <end position="272"/>
    </location>
</feature>
<gene>
    <name evidence="2" type="ORF">DNG_05388</name>
</gene>
<dbReference type="GO" id="GO:0005096">
    <property type="term" value="F:GTPase activator activity"/>
    <property type="evidence" value="ECO:0007669"/>
    <property type="project" value="InterPro"/>
</dbReference>
<feature type="region of interest" description="Disordered" evidence="1">
    <location>
        <begin position="560"/>
        <end position="589"/>
    </location>
</feature>
<feature type="region of interest" description="Disordered" evidence="1">
    <location>
        <begin position="658"/>
        <end position="720"/>
    </location>
</feature>
<name>A0AAE8SVH2_9PEZI</name>
<protein>
    <submittedName>
        <fullName evidence="2">Uncharacterized protein</fullName>
    </submittedName>
</protein>
<feature type="compositionally biased region" description="Low complexity" evidence="1">
    <location>
        <begin position="73"/>
        <end position="99"/>
    </location>
</feature>
<evidence type="ECO:0000313" key="2">
    <source>
        <dbReference type="EMBL" id="SPO02713.1"/>
    </source>
</evidence>
<proteinExistence type="predicted"/>